<dbReference type="RefSeq" id="WP_295370024.1">
    <property type="nucleotide sequence ID" value="NZ_DYUC01000067.1"/>
</dbReference>
<gene>
    <name evidence="3" type="ORF">K8V01_06900</name>
</gene>
<protein>
    <submittedName>
        <fullName evidence="3">Recombinase family protein</fullName>
    </submittedName>
</protein>
<dbReference type="EMBL" id="DYUC01000067">
    <property type="protein sequence ID" value="HJG86730.1"/>
    <property type="molecule type" value="Genomic_DNA"/>
</dbReference>
<sequence length="511" mass="57322">MSGAVRCAIYTRLSKEDGDRQGDASESIRNQKALLTAYAADRGWEVFQIYCDEDYSGADRLRPGFNQMLRDAGERRFQVVLCKSQSRFTRDMELVEKYIHGLFPLWGIRFVAVADNADTQVRGNKKARQINGLVNEWYLEDLSENIRTVLDMKRRQGQYIGGAPIYGYRKDPADRHRLVVDPEAAGVVRQIFRWSLEGRGKQEIARLLNAEGIPNPTRYKLERGWPGVPPGADGRGLWNKTTVWRILRNEMYTGVMVQGRRKKVSYKSKALVDLPREQWFRVEGTHEAIVDAALFQAVQQGLALRARGGGGGTPHPLAGLARCMDCGSAMSRTTNARQGPSYLRCRRYADGGGCTRHAVRLDALTELVAEQVRRYVGLCCPPGTLALPAAAAPEEDARERERKALSARLARNRQALKALYLDKVEGLLSREQFCALNQSFLTEQAELEERMARLEAAPCPEGGGDMAGRMDELLRLEQLPRALAALLIEAVEIGERNPETGEQAVRITWKF</sequence>
<dbReference type="InterPro" id="IPR036162">
    <property type="entry name" value="Resolvase-like_N_sf"/>
</dbReference>
<evidence type="ECO:0000259" key="1">
    <source>
        <dbReference type="PROSITE" id="PS51736"/>
    </source>
</evidence>
<dbReference type="GO" id="GO:0003677">
    <property type="term" value="F:DNA binding"/>
    <property type="evidence" value="ECO:0007669"/>
    <property type="project" value="InterPro"/>
</dbReference>
<dbReference type="PANTHER" id="PTHR30461:SF23">
    <property type="entry name" value="DNA RECOMBINASE-RELATED"/>
    <property type="match status" value="1"/>
</dbReference>
<feature type="domain" description="Resolvase/invertase-type recombinase catalytic" evidence="1">
    <location>
        <begin position="6"/>
        <end position="159"/>
    </location>
</feature>
<dbReference type="InterPro" id="IPR011109">
    <property type="entry name" value="DNA_bind_recombinase_dom"/>
</dbReference>
<dbReference type="Pfam" id="PF13408">
    <property type="entry name" value="Zn_ribbon_recom"/>
    <property type="match status" value="1"/>
</dbReference>
<name>A0A921MM09_9FIRM</name>
<dbReference type="SUPFAM" id="SSF53041">
    <property type="entry name" value="Resolvase-like"/>
    <property type="match status" value="1"/>
</dbReference>
<dbReference type="InterPro" id="IPR038109">
    <property type="entry name" value="DNA_bind_recomb_sf"/>
</dbReference>
<dbReference type="PROSITE" id="PS51736">
    <property type="entry name" value="RECOMBINASES_3"/>
    <property type="match status" value="1"/>
</dbReference>
<reference evidence="3" key="2">
    <citation type="submission" date="2021-09" db="EMBL/GenBank/DDBJ databases">
        <authorList>
            <person name="Gilroy R."/>
        </authorList>
    </citation>
    <scope>NUCLEOTIDE SEQUENCE</scope>
    <source>
        <strain evidence="3">CHK179-5677</strain>
    </source>
</reference>
<dbReference type="AlphaFoldDB" id="A0A921MM09"/>
<evidence type="ECO:0000313" key="3">
    <source>
        <dbReference type="EMBL" id="HJG86730.1"/>
    </source>
</evidence>
<dbReference type="PANTHER" id="PTHR30461">
    <property type="entry name" value="DNA-INVERTASE FROM LAMBDOID PROPHAGE"/>
    <property type="match status" value="1"/>
</dbReference>
<dbReference type="Pfam" id="PF00239">
    <property type="entry name" value="Resolvase"/>
    <property type="match status" value="1"/>
</dbReference>
<dbReference type="InterPro" id="IPR050639">
    <property type="entry name" value="SSR_resolvase"/>
</dbReference>
<dbReference type="PROSITE" id="PS51737">
    <property type="entry name" value="RECOMBINASE_DNA_BIND"/>
    <property type="match status" value="1"/>
</dbReference>
<dbReference type="InterPro" id="IPR025827">
    <property type="entry name" value="Zn_ribbon_recom_dom"/>
</dbReference>
<comment type="caution">
    <text evidence="3">The sequence shown here is derived from an EMBL/GenBank/DDBJ whole genome shotgun (WGS) entry which is preliminary data.</text>
</comment>
<dbReference type="Pfam" id="PF07508">
    <property type="entry name" value="Recombinase"/>
    <property type="match status" value="1"/>
</dbReference>
<dbReference type="SMART" id="SM00857">
    <property type="entry name" value="Resolvase"/>
    <property type="match status" value="1"/>
</dbReference>
<reference evidence="3" key="1">
    <citation type="journal article" date="2021" name="PeerJ">
        <title>Extensive microbial diversity within the chicken gut microbiome revealed by metagenomics and culture.</title>
        <authorList>
            <person name="Gilroy R."/>
            <person name="Ravi A."/>
            <person name="Getino M."/>
            <person name="Pursley I."/>
            <person name="Horton D.L."/>
            <person name="Alikhan N.F."/>
            <person name="Baker D."/>
            <person name="Gharbi K."/>
            <person name="Hall N."/>
            <person name="Watson M."/>
            <person name="Adriaenssens E.M."/>
            <person name="Foster-Nyarko E."/>
            <person name="Jarju S."/>
            <person name="Secka A."/>
            <person name="Antonio M."/>
            <person name="Oren A."/>
            <person name="Chaudhuri R.R."/>
            <person name="La Ragione R."/>
            <person name="Hildebrand F."/>
            <person name="Pallen M.J."/>
        </authorList>
    </citation>
    <scope>NUCLEOTIDE SEQUENCE</scope>
    <source>
        <strain evidence="3">CHK179-5677</strain>
    </source>
</reference>
<evidence type="ECO:0000313" key="4">
    <source>
        <dbReference type="Proteomes" id="UP000760668"/>
    </source>
</evidence>
<feature type="domain" description="Recombinase" evidence="2">
    <location>
        <begin position="165"/>
        <end position="308"/>
    </location>
</feature>
<evidence type="ECO:0000259" key="2">
    <source>
        <dbReference type="PROSITE" id="PS51737"/>
    </source>
</evidence>
<proteinExistence type="predicted"/>
<dbReference type="InterPro" id="IPR006119">
    <property type="entry name" value="Resolv_N"/>
</dbReference>
<accession>A0A921MM09</accession>
<dbReference type="GO" id="GO:0000150">
    <property type="term" value="F:DNA strand exchange activity"/>
    <property type="evidence" value="ECO:0007669"/>
    <property type="project" value="InterPro"/>
</dbReference>
<organism evidence="3 4">
    <name type="scientific">Pseudoflavonifractor capillosus</name>
    <dbReference type="NCBI Taxonomy" id="106588"/>
    <lineage>
        <taxon>Bacteria</taxon>
        <taxon>Bacillati</taxon>
        <taxon>Bacillota</taxon>
        <taxon>Clostridia</taxon>
        <taxon>Eubacteriales</taxon>
        <taxon>Oscillospiraceae</taxon>
        <taxon>Pseudoflavonifractor</taxon>
    </lineage>
</organism>
<dbReference type="Gene3D" id="3.40.50.1390">
    <property type="entry name" value="Resolvase, N-terminal catalytic domain"/>
    <property type="match status" value="1"/>
</dbReference>
<dbReference type="Proteomes" id="UP000760668">
    <property type="component" value="Unassembled WGS sequence"/>
</dbReference>
<dbReference type="Gene3D" id="3.90.1750.20">
    <property type="entry name" value="Putative Large Serine Recombinase, Chain B, Domain 2"/>
    <property type="match status" value="1"/>
</dbReference>